<comment type="caution">
    <text evidence="4">The sequence shown here is derived from an EMBL/GenBank/DDBJ whole genome shotgun (WGS) entry which is preliminary data.</text>
</comment>
<protein>
    <submittedName>
        <fullName evidence="4">Uncharacterized protein</fullName>
    </submittedName>
</protein>
<proteinExistence type="predicted"/>
<reference evidence="4 5" key="1">
    <citation type="submission" date="2019-03" db="EMBL/GenBank/DDBJ databases">
        <title>Single cell metagenomics reveals metabolic interactions within the superorganism composed of flagellate Streblomastix strix and complex community of Bacteroidetes bacteria on its surface.</title>
        <authorList>
            <person name="Treitli S.C."/>
            <person name="Kolisko M."/>
            <person name="Husnik F."/>
            <person name="Keeling P."/>
            <person name="Hampl V."/>
        </authorList>
    </citation>
    <scope>NUCLEOTIDE SEQUENCE [LARGE SCALE GENOMIC DNA]</scope>
    <source>
        <strain evidence="4">ST1C</strain>
    </source>
</reference>
<accession>A0A5J4X326</accession>
<evidence type="ECO:0000256" key="3">
    <source>
        <dbReference type="SAM" id="SignalP"/>
    </source>
</evidence>
<evidence type="ECO:0000313" key="5">
    <source>
        <dbReference type="Proteomes" id="UP000324800"/>
    </source>
</evidence>
<feature type="chain" id="PRO_5023831220" evidence="3">
    <location>
        <begin position="22"/>
        <end position="380"/>
    </location>
</feature>
<organism evidence="4 5">
    <name type="scientific">Streblomastix strix</name>
    <dbReference type="NCBI Taxonomy" id="222440"/>
    <lineage>
        <taxon>Eukaryota</taxon>
        <taxon>Metamonada</taxon>
        <taxon>Preaxostyla</taxon>
        <taxon>Oxymonadida</taxon>
        <taxon>Streblomastigidae</taxon>
        <taxon>Streblomastix</taxon>
    </lineage>
</organism>
<keyword evidence="2" id="KW-0472">Membrane</keyword>
<feature type="signal peptide" evidence="3">
    <location>
        <begin position="1"/>
        <end position="21"/>
    </location>
</feature>
<keyword evidence="3" id="KW-0732">Signal</keyword>
<feature type="compositionally biased region" description="Basic and acidic residues" evidence="1">
    <location>
        <begin position="315"/>
        <end position="328"/>
    </location>
</feature>
<keyword evidence="2" id="KW-1133">Transmembrane helix</keyword>
<feature type="compositionally biased region" description="Basic and acidic residues" evidence="1">
    <location>
        <begin position="344"/>
        <end position="380"/>
    </location>
</feature>
<sequence>MLFIVLTVLLSFGYNIEQNHSEIIVPYLQDVLSTPPSQITKDENLIDNQIKSNLSYLPSKQHTSKEQTISNSENDQCKWTISDQYYTTDPTTGTSDKIDSAIRYCSDPEGYEIVLIDSKHNEDLNLDNDSPILIKGGNQKQTICISDGIGQDAYMNFTNLPTEWTIDNIEDKTKEMFNGSTSDAYESIYYEVYNNNSLFTSGNISIYDNPPPEPPKQKQKLSTGQIVGIVVGCISFVALIIVIIIISVLYYNKNQKKLSIEEYRRYLLFEKLKYSNACDHINDYEPNTRQCRFCAGITEKIQTPEYSPYKRRHVEKKDAKVGPEDDRHNKKRNKNKSKSKNQSRSRERSRLRHEQNKAKEQERVHQRQKINDELEQRRRD</sequence>
<evidence type="ECO:0000256" key="1">
    <source>
        <dbReference type="SAM" id="MobiDB-lite"/>
    </source>
</evidence>
<evidence type="ECO:0000313" key="4">
    <source>
        <dbReference type="EMBL" id="KAA6401156.1"/>
    </source>
</evidence>
<dbReference type="AlphaFoldDB" id="A0A5J4X326"/>
<name>A0A5J4X326_9EUKA</name>
<keyword evidence="2" id="KW-0812">Transmembrane</keyword>
<feature type="compositionally biased region" description="Basic residues" evidence="1">
    <location>
        <begin position="329"/>
        <end position="343"/>
    </location>
</feature>
<evidence type="ECO:0000256" key="2">
    <source>
        <dbReference type="SAM" id="Phobius"/>
    </source>
</evidence>
<feature type="region of interest" description="Disordered" evidence="1">
    <location>
        <begin position="305"/>
        <end position="380"/>
    </location>
</feature>
<dbReference type="Proteomes" id="UP000324800">
    <property type="component" value="Unassembled WGS sequence"/>
</dbReference>
<dbReference type="EMBL" id="SNRW01000435">
    <property type="protein sequence ID" value="KAA6401156.1"/>
    <property type="molecule type" value="Genomic_DNA"/>
</dbReference>
<gene>
    <name evidence="4" type="ORF">EZS28_003317</name>
</gene>
<feature type="transmembrane region" description="Helical" evidence="2">
    <location>
        <begin position="226"/>
        <end position="251"/>
    </location>
</feature>